<accession>A0A9Q3L6R4</accession>
<keyword evidence="3" id="KW-0540">Nuclease</keyword>
<evidence type="ECO:0000259" key="7">
    <source>
        <dbReference type="Pfam" id="PF17917"/>
    </source>
</evidence>
<dbReference type="InterPro" id="IPR041373">
    <property type="entry name" value="RT_RNaseH"/>
</dbReference>
<feature type="domain" description="Reverse transcriptase RNase H-like" evidence="7">
    <location>
        <begin position="2"/>
        <end position="54"/>
    </location>
</feature>
<organism evidence="8 9">
    <name type="scientific">Austropuccinia psidii MF-1</name>
    <dbReference type="NCBI Taxonomy" id="1389203"/>
    <lineage>
        <taxon>Eukaryota</taxon>
        <taxon>Fungi</taxon>
        <taxon>Dikarya</taxon>
        <taxon>Basidiomycota</taxon>
        <taxon>Pucciniomycotina</taxon>
        <taxon>Pucciniomycetes</taxon>
        <taxon>Pucciniales</taxon>
        <taxon>Sphaerophragmiaceae</taxon>
        <taxon>Austropuccinia</taxon>
    </lineage>
</organism>
<dbReference type="GO" id="GO:0016787">
    <property type="term" value="F:hydrolase activity"/>
    <property type="evidence" value="ECO:0007669"/>
    <property type="project" value="UniProtKB-KW"/>
</dbReference>
<keyword evidence="6" id="KW-0695">RNA-directed DNA polymerase</keyword>
<gene>
    <name evidence="8" type="ORF">O181_132345</name>
</gene>
<keyword evidence="9" id="KW-1185">Reference proteome</keyword>
<evidence type="ECO:0000256" key="4">
    <source>
        <dbReference type="ARBA" id="ARBA00022759"/>
    </source>
</evidence>
<dbReference type="Proteomes" id="UP000765509">
    <property type="component" value="Unassembled WGS sequence"/>
</dbReference>
<sequence>MECLFLVWALEKLNYFLKGCVFKVITHFTAFKLLLEMKTPIRNILRWQIAIQEYRVNMTIVHKDGHIHENSDGLSRFPLPINIDNPAYVPEEASPQIPIEGISVTDLETPLF</sequence>
<name>A0A9Q3L6R4_9BASI</name>
<evidence type="ECO:0000313" key="8">
    <source>
        <dbReference type="EMBL" id="MBW0592630.1"/>
    </source>
</evidence>
<dbReference type="AlphaFoldDB" id="A0A9Q3L6R4"/>
<proteinExistence type="predicted"/>
<protein>
    <recommendedName>
        <fullName evidence="7">Reverse transcriptase RNase H-like domain-containing protein</fullName>
    </recommendedName>
</protein>
<keyword evidence="2" id="KW-0548">Nucleotidyltransferase</keyword>
<dbReference type="GO" id="GO:0003964">
    <property type="term" value="F:RNA-directed DNA polymerase activity"/>
    <property type="evidence" value="ECO:0007669"/>
    <property type="project" value="UniProtKB-KW"/>
</dbReference>
<evidence type="ECO:0000256" key="1">
    <source>
        <dbReference type="ARBA" id="ARBA00022679"/>
    </source>
</evidence>
<evidence type="ECO:0000256" key="2">
    <source>
        <dbReference type="ARBA" id="ARBA00022695"/>
    </source>
</evidence>
<evidence type="ECO:0000256" key="6">
    <source>
        <dbReference type="ARBA" id="ARBA00022918"/>
    </source>
</evidence>
<keyword evidence="4" id="KW-0255">Endonuclease</keyword>
<keyword evidence="5" id="KW-0378">Hydrolase</keyword>
<reference evidence="8" key="1">
    <citation type="submission" date="2021-03" db="EMBL/GenBank/DDBJ databases">
        <title>Draft genome sequence of rust myrtle Austropuccinia psidii MF-1, a brazilian biotype.</title>
        <authorList>
            <person name="Quecine M.C."/>
            <person name="Pachon D.M.R."/>
            <person name="Bonatelli M.L."/>
            <person name="Correr F.H."/>
            <person name="Franceschini L.M."/>
            <person name="Leite T.F."/>
            <person name="Margarido G.R.A."/>
            <person name="Almeida C.A."/>
            <person name="Ferrarezi J.A."/>
            <person name="Labate C.A."/>
        </authorList>
    </citation>
    <scope>NUCLEOTIDE SEQUENCE</scope>
    <source>
        <strain evidence="8">MF-1</strain>
    </source>
</reference>
<dbReference type="Pfam" id="PF17917">
    <property type="entry name" value="RT_RNaseH"/>
    <property type="match status" value="1"/>
</dbReference>
<evidence type="ECO:0000256" key="5">
    <source>
        <dbReference type="ARBA" id="ARBA00022801"/>
    </source>
</evidence>
<dbReference type="EMBL" id="AVOT02149426">
    <property type="protein sequence ID" value="MBW0592630.1"/>
    <property type="molecule type" value="Genomic_DNA"/>
</dbReference>
<evidence type="ECO:0000256" key="3">
    <source>
        <dbReference type="ARBA" id="ARBA00022722"/>
    </source>
</evidence>
<comment type="caution">
    <text evidence="8">The sequence shown here is derived from an EMBL/GenBank/DDBJ whole genome shotgun (WGS) entry which is preliminary data.</text>
</comment>
<evidence type="ECO:0000313" key="9">
    <source>
        <dbReference type="Proteomes" id="UP000765509"/>
    </source>
</evidence>
<dbReference type="GO" id="GO:0004519">
    <property type="term" value="F:endonuclease activity"/>
    <property type="evidence" value="ECO:0007669"/>
    <property type="project" value="UniProtKB-KW"/>
</dbReference>
<keyword evidence="1" id="KW-0808">Transferase</keyword>